<evidence type="ECO:0000256" key="2">
    <source>
        <dbReference type="ARBA" id="ARBA00022475"/>
    </source>
</evidence>
<dbReference type="Pfam" id="PF13396">
    <property type="entry name" value="PLDc_N"/>
    <property type="match status" value="1"/>
</dbReference>
<name>A0A1M6LK05_9CLOT</name>
<dbReference type="AlphaFoldDB" id="A0A1M6LK05"/>
<evidence type="ECO:0000256" key="6">
    <source>
        <dbReference type="SAM" id="Phobius"/>
    </source>
</evidence>
<keyword evidence="5 6" id="KW-0472">Membrane</keyword>
<dbReference type="RefSeq" id="WP_073010127.1">
    <property type="nucleotide sequence ID" value="NZ_FQZO01000007.1"/>
</dbReference>
<organism evidence="8 9">
    <name type="scientific">Clostridium amylolyticum</name>
    <dbReference type="NCBI Taxonomy" id="1121298"/>
    <lineage>
        <taxon>Bacteria</taxon>
        <taxon>Bacillati</taxon>
        <taxon>Bacillota</taxon>
        <taxon>Clostridia</taxon>
        <taxon>Eubacteriales</taxon>
        <taxon>Clostridiaceae</taxon>
        <taxon>Clostridium</taxon>
    </lineage>
</organism>
<keyword evidence="3 6" id="KW-0812">Transmembrane</keyword>
<accession>A0A1M6LK05</accession>
<evidence type="ECO:0000256" key="3">
    <source>
        <dbReference type="ARBA" id="ARBA00022692"/>
    </source>
</evidence>
<feature type="domain" description="Cardiolipin synthase N-terminal" evidence="7">
    <location>
        <begin position="21"/>
        <end position="62"/>
    </location>
</feature>
<evidence type="ECO:0000313" key="9">
    <source>
        <dbReference type="Proteomes" id="UP000184080"/>
    </source>
</evidence>
<protein>
    <submittedName>
        <fullName evidence="8">Phospholipase_D-nuclease N-terminal</fullName>
    </submittedName>
</protein>
<dbReference type="EMBL" id="FQZO01000007">
    <property type="protein sequence ID" value="SHJ71537.1"/>
    <property type="molecule type" value="Genomic_DNA"/>
</dbReference>
<dbReference type="STRING" id="1121298.SAMN05444401_3673"/>
<reference evidence="8 9" key="1">
    <citation type="submission" date="2016-11" db="EMBL/GenBank/DDBJ databases">
        <authorList>
            <person name="Jaros S."/>
            <person name="Januszkiewicz K."/>
            <person name="Wedrychowicz H."/>
        </authorList>
    </citation>
    <scope>NUCLEOTIDE SEQUENCE [LARGE SCALE GENOMIC DNA]</scope>
    <source>
        <strain evidence="8 9">DSM 21864</strain>
    </source>
</reference>
<keyword evidence="4 6" id="KW-1133">Transmembrane helix</keyword>
<dbReference type="OrthoDB" id="3243324at2"/>
<evidence type="ECO:0000256" key="4">
    <source>
        <dbReference type="ARBA" id="ARBA00022989"/>
    </source>
</evidence>
<evidence type="ECO:0000256" key="5">
    <source>
        <dbReference type="ARBA" id="ARBA00023136"/>
    </source>
</evidence>
<gene>
    <name evidence="8" type="ORF">SAMN05444401_3673</name>
</gene>
<dbReference type="Proteomes" id="UP000184080">
    <property type="component" value="Unassembled WGS sequence"/>
</dbReference>
<evidence type="ECO:0000259" key="7">
    <source>
        <dbReference type="Pfam" id="PF13396"/>
    </source>
</evidence>
<feature type="transmembrane region" description="Helical" evidence="6">
    <location>
        <begin position="7"/>
        <end position="29"/>
    </location>
</feature>
<keyword evidence="9" id="KW-1185">Reference proteome</keyword>
<evidence type="ECO:0000256" key="1">
    <source>
        <dbReference type="ARBA" id="ARBA00004651"/>
    </source>
</evidence>
<feature type="transmembrane region" description="Helical" evidence="6">
    <location>
        <begin position="41"/>
        <end position="60"/>
    </location>
</feature>
<proteinExistence type="predicted"/>
<keyword evidence="2" id="KW-1003">Cell membrane</keyword>
<evidence type="ECO:0000313" key="8">
    <source>
        <dbReference type="EMBL" id="SHJ71537.1"/>
    </source>
</evidence>
<comment type="subcellular location">
    <subcellularLocation>
        <location evidence="1">Cell membrane</location>
        <topology evidence="1">Multi-pass membrane protein</topology>
    </subcellularLocation>
</comment>
<sequence length="65" mass="7475">MNEAMEMLKLLAPFIVLEVALKIFCLVSLKKDKVKYLPKIGWVLVIVLINTFGSIAYLIFGRQKY</sequence>
<dbReference type="InterPro" id="IPR027379">
    <property type="entry name" value="CLS_N"/>
</dbReference>
<dbReference type="GO" id="GO:0005886">
    <property type="term" value="C:plasma membrane"/>
    <property type="evidence" value="ECO:0007669"/>
    <property type="project" value="UniProtKB-SubCell"/>
</dbReference>